<organism evidence="2 3">
    <name type="scientific">Chiloscyllium punctatum</name>
    <name type="common">Brownbanded bambooshark</name>
    <name type="synonym">Hemiscyllium punctatum</name>
    <dbReference type="NCBI Taxonomy" id="137246"/>
    <lineage>
        <taxon>Eukaryota</taxon>
        <taxon>Metazoa</taxon>
        <taxon>Chordata</taxon>
        <taxon>Craniata</taxon>
        <taxon>Vertebrata</taxon>
        <taxon>Chondrichthyes</taxon>
        <taxon>Elasmobranchii</taxon>
        <taxon>Galeomorphii</taxon>
        <taxon>Galeoidea</taxon>
        <taxon>Orectolobiformes</taxon>
        <taxon>Hemiscylliidae</taxon>
        <taxon>Chiloscyllium</taxon>
    </lineage>
</organism>
<keyword evidence="3" id="KW-1185">Reference proteome</keyword>
<evidence type="ECO:0000256" key="1">
    <source>
        <dbReference type="SAM" id="SignalP"/>
    </source>
</evidence>
<sequence>MLTNTRLRLVSLILLQGSLDNKLTTYEWNDETMYVKFNDLEKKKFQAENTFSYWRLEVWYQQIYQHGGYIADSQNIYRFFNRLSEEAWI</sequence>
<feature type="chain" id="PRO_5019406189" description="MHC class I-like antigen recognition-like domain-containing protein" evidence="1">
    <location>
        <begin position="21"/>
        <end position="89"/>
    </location>
</feature>
<dbReference type="EMBL" id="BEZZ01000253">
    <property type="protein sequence ID" value="GCC29496.1"/>
    <property type="molecule type" value="Genomic_DNA"/>
</dbReference>
<reference evidence="2 3" key="1">
    <citation type="journal article" date="2018" name="Nat. Ecol. Evol.">
        <title>Shark genomes provide insights into elasmobranch evolution and the origin of vertebrates.</title>
        <authorList>
            <person name="Hara Y"/>
            <person name="Yamaguchi K"/>
            <person name="Onimaru K"/>
            <person name="Kadota M"/>
            <person name="Koyanagi M"/>
            <person name="Keeley SD"/>
            <person name="Tatsumi K"/>
            <person name="Tanaka K"/>
            <person name="Motone F"/>
            <person name="Kageyama Y"/>
            <person name="Nozu R"/>
            <person name="Adachi N"/>
            <person name="Nishimura O"/>
            <person name="Nakagawa R"/>
            <person name="Tanegashima C"/>
            <person name="Kiyatake I"/>
            <person name="Matsumoto R"/>
            <person name="Murakumo K"/>
            <person name="Nishida K"/>
            <person name="Terakita A"/>
            <person name="Kuratani S"/>
            <person name="Sato K"/>
            <person name="Hyodo S Kuraku.S."/>
        </authorList>
    </citation>
    <scope>NUCLEOTIDE SEQUENCE [LARGE SCALE GENOMIC DNA]</scope>
</reference>
<proteinExistence type="predicted"/>
<comment type="caution">
    <text evidence="2">The sequence shown here is derived from an EMBL/GenBank/DDBJ whole genome shotgun (WGS) entry which is preliminary data.</text>
</comment>
<accession>A0A401SGE6</accession>
<gene>
    <name evidence="2" type="ORF">chiPu_0007938</name>
</gene>
<dbReference type="OrthoDB" id="76388at2759"/>
<keyword evidence="1" id="KW-0732">Signal</keyword>
<name>A0A401SGE6_CHIPU</name>
<feature type="signal peptide" evidence="1">
    <location>
        <begin position="1"/>
        <end position="20"/>
    </location>
</feature>
<dbReference type="Proteomes" id="UP000287033">
    <property type="component" value="Unassembled WGS sequence"/>
</dbReference>
<dbReference type="AlphaFoldDB" id="A0A401SGE6"/>
<evidence type="ECO:0000313" key="2">
    <source>
        <dbReference type="EMBL" id="GCC29496.1"/>
    </source>
</evidence>
<evidence type="ECO:0000313" key="3">
    <source>
        <dbReference type="Proteomes" id="UP000287033"/>
    </source>
</evidence>
<protein>
    <recommendedName>
        <fullName evidence="4">MHC class I-like antigen recognition-like domain-containing protein</fullName>
    </recommendedName>
</protein>
<evidence type="ECO:0008006" key="4">
    <source>
        <dbReference type="Google" id="ProtNLM"/>
    </source>
</evidence>